<dbReference type="SMART" id="SM00856">
    <property type="entry name" value="PMEI"/>
    <property type="match status" value="1"/>
</dbReference>
<evidence type="ECO:0000256" key="4">
    <source>
        <dbReference type="SAM" id="SignalP"/>
    </source>
</evidence>
<organism evidence="6 7">
    <name type="scientific">Hevea brasiliensis</name>
    <name type="common">Para rubber tree</name>
    <name type="synonym">Siphonia brasiliensis</name>
    <dbReference type="NCBI Taxonomy" id="3981"/>
    <lineage>
        <taxon>Eukaryota</taxon>
        <taxon>Viridiplantae</taxon>
        <taxon>Streptophyta</taxon>
        <taxon>Embryophyta</taxon>
        <taxon>Tracheophyta</taxon>
        <taxon>Spermatophyta</taxon>
        <taxon>Magnoliopsida</taxon>
        <taxon>eudicotyledons</taxon>
        <taxon>Gunneridae</taxon>
        <taxon>Pentapetalae</taxon>
        <taxon>rosids</taxon>
        <taxon>fabids</taxon>
        <taxon>Malpighiales</taxon>
        <taxon>Euphorbiaceae</taxon>
        <taxon>Crotonoideae</taxon>
        <taxon>Micrandreae</taxon>
        <taxon>Hevea</taxon>
    </lineage>
</organism>
<keyword evidence="1 4" id="KW-0732">Signal</keyword>
<evidence type="ECO:0000259" key="5">
    <source>
        <dbReference type="SMART" id="SM00856"/>
    </source>
</evidence>
<dbReference type="InterPro" id="IPR052421">
    <property type="entry name" value="PCW_Enzyme_Inhibitor"/>
</dbReference>
<dbReference type="InterPro" id="IPR035513">
    <property type="entry name" value="Invertase/methylesterase_inhib"/>
</dbReference>
<dbReference type="CDD" id="cd15796">
    <property type="entry name" value="CIF_like"/>
    <property type="match status" value="1"/>
</dbReference>
<feature type="domain" description="Pectinesterase inhibitor" evidence="5">
    <location>
        <begin position="32"/>
        <end position="172"/>
    </location>
</feature>
<dbReference type="SUPFAM" id="SSF101148">
    <property type="entry name" value="Plant invertase/pectin methylesterase inhibitor"/>
    <property type="match status" value="1"/>
</dbReference>
<protein>
    <recommendedName>
        <fullName evidence="5">Pectinesterase inhibitor domain-containing protein</fullName>
    </recommendedName>
</protein>
<keyword evidence="7" id="KW-1185">Reference proteome</keyword>
<dbReference type="EMBL" id="JARPOI010000015">
    <property type="protein sequence ID" value="KAJ9154629.1"/>
    <property type="molecule type" value="Genomic_DNA"/>
</dbReference>
<reference evidence="6 7" key="1">
    <citation type="journal article" date="2023" name="Plant Biotechnol. J.">
        <title>Chromosome-level wild Hevea brasiliensis genome provides new tools for genomic-assisted breeding and valuable loci to elevate rubber yield.</title>
        <authorList>
            <person name="Cheng H."/>
            <person name="Song X."/>
            <person name="Hu Y."/>
            <person name="Wu T."/>
            <person name="Yang Q."/>
            <person name="An Z."/>
            <person name="Feng S."/>
            <person name="Deng Z."/>
            <person name="Wu W."/>
            <person name="Zeng X."/>
            <person name="Tu M."/>
            <person name="Wang X."/>
            <person name="Huang H."/>
        </authorList>
    </citation>
    <scope>NUCLEOTIDE SEQUENCE [LARGE SCALE GENOMIC DNA]</scope>
    <source>
        <strain evidence="6">MT/VB/25A 57/8</strain>
    </source>
</reference>
<evidence type="ECO:0000313" key="7">
    <source>
        <dbReference type="Proteomes" id="UP001174677"/>
    </source>
</evidence>
<evidence type="ECO:0000256" key="1">
    <source>
        <dbReference type="ARBA" id="ARBA00022729"/>
    </source>
</evidence>
<evidence type="ECO:0000256" key="2">
    <source>
        <dbReference type="ARBA" id="ARBA00023157"/>
    </source>
</evidence>
<dbReference type="Gene3D" id="1.20.140.40">
    <property type="entry name" value="Invertase/pectin methylesterase inhibitor family protein"/>
    <property type="match status" value="1"/>
</dbReference>
<feature type="signal peptide" evidence="4">
    <location>
        <begin position="1"/>
        <end position="32"/>
    </location>
</feature>
<feature type="chain" id="PRO_5047323785" description="Pectinesterase inhibitor domain-containing protein" evidence="4">
    <location>
        <begin position="33"/>
        <end position="177"/>
    </location>
</feature>
<dbReference type="Proteomes" id="UP001174677">
    <property type="component" value="Chromosome 15"/>
</dbReference>
<dbReference type="Pfam" id="PF04043">
    <property type="entry name" value="PMEI"/>
    <property type="match status" value="1"/>
</dbReference>
<proteinExistence type="inferred from homology"/>
<gene>
    <name evidence="6" type="ORF">P3X46_027948</name>
</gene>
<comment type="caution">
    <text evidence="6">The sequence shown here is derived from an EMBL/GenBank/DDBJ whole genome shotgun (WGS) entry which is preliminary data.</text>
</comment>
<dbReference type="PANTHER" id="PTHR36710">
    <property type="entry name" value="PECTINESTERASE INHIBITOR-LIKE"/>
    <property type="match status" value="1"/>
</dbReference>
<sequence length="177" mass="19250">MKISGTLTSIFLGHVPLLTMFLLITQFSVAQSDANMISQTCKQTPYYNLCVSCLSSDPRSFKADVRGLALIMVNIVKAKATMSLHFINQLIQRRPGLKKPLSYCADNYDAILTADIPEAVEALQKGDPKFAQDGANDAANEADLCEANFHGKSPLTKFNKVVHDTSATASAIVQQLL</sequence>
<dbReference type="PANTHER" id="PTHR36710:SF13">
    <property type="entry name" value="PUTATIVE-RELATED"/>
    <property type="match status" value="1"/>
</dbReference>
<evidence type="ECO:0000313" key="6">
    <source>
        <dbReference type="EMBL" id="KAJ9154629.1"/>
    </source>
</evidence>
<evidence type="ECO:0000256" key="3">
    <source>
        <dbReference type="ARBA" id="ARBA00038471"/>
    </source>
</evidence>
<name>A0ABQ9L4Y5_HEVBR</name>
<dbReference type="InterPro" id="IPR006501">
    <property type="entry name" value="Pectinesterase_inhib_dom"/>
</dbReference>
<dbReference type="InterPro" id="IPR034087">
    <property type="entry name" value="C/VIF1"/>
</dbReference>
<comment type="similarity">
    <text evidence="3">Belongs to the PMEI family.</text>
</comment>
<keyword evidence="2" id="KW-1015">Disulfide bond</keyword>
<accession>A0ABQ9L4Y5</accession>
<dbReference type="NCBIfam" id="TIGR01614">
    <property type="entry name" value="PME_inhib"/>
    <property type="match status" value="1"/>
</dbReference>